<keyword evidence="3" id="KW-0547">Nucleotide-binding</keyword>
<protein>
    <submittedName>
        <fullName evidence="7">ABC transporter ATP-binding protein</fullName>
    </submittedName>
</protein>
<dbReference type="NCBIfam" id="TIGR01727">
    <property type="entry name" value="oligo_HPY"/>
    <property type="match status" value="1"/>
</dbReference>
<evidence type="ECO:0000256" key="2">
    <source>
        <dbReference type="ARBA" id="ARBA00022448"/>
    </source>
</evidence>
<feature type="region of interest" description="Disordered" evidence="5">
    <location>
        <begin position="1"/>
        <end position="32"/>
    </location>
</feature>
<evidence type="ECO:0000313" key="7">
    <source>
        <dbReference type="EMBL" id="TKR24482.1"/>
    </source>
</evidence>
<comment type="caution">
    <text evidence="7">The sequence shown here is derived from an EMBL/GenBank/DDBJ whole genome shotgun (WGS) entry which is preliminary data.</text>
</comment>
<evidence type="ECO:0000256" key="4">
    <source>
        <dbReference type="ARBA" id="ARBA00022840"/>
    </source>
</evidence>
<dbReference type="InterPro" id="IPR013563">
    <property type="entry name" value="Oligopep_ABC_C"/>
</dbReference>
<comment type="similarity">
    <text evidence="1">Belongs to the ABC transporter superfamily.</text>
</comment>
<evidence type="ECO:0000256" key="1">
    <source>
        <dbReference type="ARBA" id="ARBA00005417"/>
    </source>
</evidence>
<dbReference type="InterPro" id="IPR050319">
    <property type="entry name" value="ABC_transp_ATP-bind"/>
</dbReference>
<dbReference type="InterPro" id="IPR003593">
    <property type="entry name" value="AAA+_ATPase"/>
</dbReference>
<feature type="compositionally biased region" description="Polar residues" evidence="5">
    <location>
        <begin position="1"/>
        <end position="23"/>
    </location>
</feature>
<dbReference type="GO" id="GO:0015833">
    <property type="term" value="P:peptide transport"/>
    <property type="evidence" value="ECO:0007669"/>
    <property type="project" value="InterPro"/>
</dbReference>
<evidence type="ECO:0000259" key="6">
    <source>
        <dbReference type="PROSITE" id="PS50893"/>
    </source>
</evidence>
<keyword evidence="4 7" id="KW-0067">ATP-binding</keyword>
<dbReference type="InterPro" id="IPR027417">
    <property type="entry name" value="P-loop_NTPase"/>
</dbReference>
<dbReference type="AlphaFoldDB" id="A0A4U5J663"/>
<dbReference type="InterPro" id="IPR003439">
    <property type="entry name" value="ABC_transporter-like_ATP-bd"/>
</dbReference>
<dbReference type="Pfam" id="PF00005">
    <property type="entry name" value="ABC_tran"/>
    <property type="match status" value="1"/>
</dbReference>
<dbReference type="CDD" id="cd03257">
    <property type="entry name" value="ABC_NikE_OppD_transporters"/>
    <property type="match status" value="1"/>
</dbReference>
<name>A0A4U5J663_9EURY</name>
<dbReference type="InterPro" id="IPR017871">
    <property type="entry name" value="ABC_transporter-like_CS"/>
</dbReference>
<dbReference type="Gene3D" id="3.40.50.300">
    <property type="entry name" value="P-loop containing nucleotide triphosphate hydrolases"/>
    <property type="match status" value="1"/>
</dbReference>
<reference evidence="7 8" key="1">
    <citation type="submission" date="2019-04" db="EMBL/GenBank/DDBJ databases">
        <title>Natronomonas sp. F20-122 a newhaloarchaeon isolated from a saline saltern of Isla Bacuta, Huelva, Spain.</title>
        <authorList>
            <person name="Duran-Viseras A."/>
            <person name="Sanchez-Porro C."/>
            <person name="Ventosa A."/>
        </authorList>
    </citation>
    <scope>NUCLEOTIDE SEQUENCE [LARGE SCALE GENOMIC DNA]</scope>
    <source>
        <strain evidence="7 8">F20-122</strain>
    </source>
</reference>
<dbReference type="PANTHER" id="PTHR43776:SF7">
    <property type="entry name" value="D,D-DIPEPTIDE TRANSPORT ATP-BINDING PROTEIN DDPF-RELATED"/>
    <property type="match status" value="1"/>
</dbReference>
<dbReference type="Pfam" id="PF08352">
    <property type="entry name" value="oligo_HPY"/>
    <property type="match status" value="1"/>
</dbReference>
<keyword evidence="2" id="KW-0813">Transport</keyword>
<dbReference type="GO" id="GO:0005524">
    <property type="term" value="F:ATP binding"/>
    <property type="evidence" value="ECO:0007669"/>
    <property type="project" value="UniProtKB-KW"/>
</dbReference>
<evidence type="ECO:0000313" key="8">
    <source>
        <dbReference type="Proteomes" id="UP000308037"/>
    </source>
</evidence>
<dbReference type="FunFam" id="3.40.50.300:FF:000016">
    <property type="entry name" value="Oligopeptide ABC transporter ATP-binding component"/>
    <property type="match status" value="1"/>
</dbReference>
<accession>A0A4U5J663</accession>
<dbReference type="SMART" id="SM00382">
    <property type="entry name" value="AAA"/>
    <property type="match status" value="1"/>
</dbReference>
<dbReference type="PROSITE" id="PS50893">
    <property type="entry name" value="ABC_TRANSPORTER_2"/>
    <property type="match status" value="1"/>
</dbReference>
<sequence>MTDNISQSTDRTRLNTQQPSLSPESREETRSITHRPILEVNDLKKHYIDSTGIVNRIRSAKPDRVHAVDGVSFTVSRGDTVGIVGESGCGKSTLAETLVGLKKPTSGNATLFENDIHEWVDQNRKRFARNVQFVFQDPSSSLDPKMTIRELIREPLEVHNVGTKDHQNGLVEDTITKVGLSVDQLDRYPSEMSGGQRQRVGIARAIVLEPQLLVLDEPTSALDVSVQAQILNLLNEIQEDLDLTTLIISHDISVIRYLCNKVLVMYLGKVAEMGTTENIFNNPSHPYTKTLLESVPKVGETDAKYDEVNPNIPSPRNPPDGCRFHTRCPVVIPPDDFEFEQNEWRAIFDYKLDLRSSKLTYKKIASMADQQGIEKNKANMMELVRDKYDFEETLSDSAAQKILTESLTHLIEGETDSAYNTIAEVFQSPCEKKAPSSSAVADDHETFCHLD</sequence>
<feature type="domain" description="ABC transporter" evidence="6">
    <location>
        <begin position="38"/>
        <end position="292"/>
    </location>
</feature>
<evidence type="ECO:0000256" key="5">
    <source>
        <dbReference type="SAM" id="MobiDB-lite"/>
    </source>
</evidence>
<proteinExistence type="inferred from homology"/>
<organism evidence="7 8">
    <name type="scientific">Natronomonas salsuginis</name>
    <dbReference type="NCBI Taxonomy" id="2217661"/>
    <lineage>
        <taxon>Archaea</taxon>
        <taxon>Methanobacteriati</taxon>
        <taxon>Methanobacteriota</taxon>
        <taxon>Stenosarchaea group</taxon>
        <taxon>Halobacteria</taxon>
        <taxon>Halobacteriales</taxon>
        <taxon>Natronomonadaceae</taxon>
        <taxon>Natronomonas</taxon>
    </lineage>
</organism>
<dbReference type="GO" id="GO:0055085">
    <property type="term" value="P:transmembrane transport"/>
    <property type="evidence" value="ECO:0007669"/>
    <property type="project" value="UniProtKB-ARBA"/>
</dbReference>
<dbReference type="PANTHER" id="PTHR43776">
    <property type="entry name" value="TRANSPORT ATP-BINDING PROTEIN"/>
    <property type="match status" value="1"/>
</dbReference>
<evidence type="ECO:0000256" key="3">
    <source>
        <dbReference type="ARBA" id="ARBA00022741"/>
    </source>
</evidence>
<dbReference type="EMBL" id="QKNX01000009">
    <property type="protein sequence ID" value="TKR24482.1"/>
    <property type="molecule type" value="Genomic_DNA"/>
</dbReference>
<gene>
    <name evidence="7" type="ORF">DM868_14740</name>
</gene>
<dbReference type="Proteomes" id="UP000308037">
    <property type="component" value="Unassembled WGS sequence"/>
</dbReference>
<dbReference type="GO" id="GO:0016887">
    <property type="term" value="F:ATP hydrolysis activity"/>
    <property type="evidence" value="ECO:0007669"/>
    <property type="project" value="InterPro"/>
</dbReference>
<keyword evidence="8" id="KW-1185">Reference proteome</keyword>
<dbReference type="SUPFAM" id="SSF52540">
    <property type="entry name" value="P-loop containing nucleoside triphosphate hydrolases"/>
    <property type="match status" value="1"/>
</dbReference>
<dbReference type="PROSITE" id="PS00211">
    <property type="entry name" value="ABC_TRANSPORTER_1"/>
    <property type="match status" value="1"/>
</dbReference>